<dbReference type="Proteomes" id="UP000054776">
    <property type="component" value="Unassembled WGS sequence"/>
</dbReference>
<protein>
    <submittedName>
        <fullName evidence="3">Uncharacterized protein</fullName>
    </submittedName>
</protein>
<evidence type="ECO:0000256" key="2">
    <source>
        <dbReference type="SAM" id="MobiDB-lite"/>
    </source>
</evidence>
<feature type="compositionally biased region" description="Basic and acidic residues" evidence="2">
    <location>
        <begin position="572"/>
        <end position="587"/>
    </location>
</feature>
<comment type="caution">
    <text evidence="3">The sequence shown here is derived from an EMBL/GenBank/DDBJ whole genome shotgun (WGS) entry which is preliminary data.</text>
</comment>
<feature type="coiled-coil region" evidence="1">
    <location>
        <begin position="342"/>
        <end position="411"/>
    </location>
</feature>
<dbReference type="OrthoDB" id="5917544at2759"/>
<evidence type="ECO:0000313" key="3">
    <source>
        <dbReference type="EMBL" id="KRY29140.1"/>
    </source>
</evidence>
<evidence type="ECO:0000256" key="1">
    <source>
        <dbReference type="SAM" id="Coils"/>
    </source>
</evidence>
<name>A0A0V1AWI6_TRISP</name>
<feature type="region of interest" description="Disordered" evidence="2">
    <location>
        <begin position="572"/>
        <end position="597"/>
    </location>
</feature>
<evidence type="ECO:0000313" key="4">
    <source>
        <dbReference type="Proteomes" id="UP000054776"/>
    </source>
</evidence>
<organism evidence="3 4">
    <name type="scientific">Trichinella spiralis</name>
    <name type="common">Trichina worm</name>
    <dbReference type="NCBI Taxonomy" id="6334"/>
    <lineage>
        <taxon>Eukaryota</taxon>
        <taxon>Metazoa</taxon>
        <taxon>Ecdysozoa</taxon>
        <taxon>Nematoda</taxon>
        <taxon>Enoplea</taxon>
        <taxon>Dorylaimia</taxon>
        <taxon>Trichinellida</taxon>
        <taxon>Trichinellidae</taxon>
        <taxon>Trichinella</taxon>
    </lineage>
</organism>
<reference evidence="3 4" key="1">
    <citation type="submission" date="2015-01" db="EMBL/GenBank/DDBJ databases">
        <title>Evolution of Trichinella species and genotypes.</title>
        <authorList>
            <person name="Korhonen P.K."/>
            <person name="Edoardo P."/>
            <person name="Giuseppe L.R."/>
            <person name="Gasser R.B."/>
        </authorList>
    </citation>
    <scope>NUCLEOTIDE SEQUENCE [LARGE SCALE GENOMIC DNA]</scope>
    <source>
        <strain evidence="3">ISS3</strain>
    </source>
</reference>
<proteinExistence type="predicted"/>
<feature type="coiled-coil region" evidence="1">
    <location>
        <begin position="26"/>
        <end position="150"/>
    </location>
</feature>
<gene>
    <name evidence="3" type="ORF">T01_304</name>
</gene>
<keyword evidence="1" id="KW-0175">Coiled coil</keyword>
<keyword evidence="4" id="KW-1185">Reference proteome</keyword>
<sequence>MDLSRFNRANDFSIPMYSVSLCMITKEEHQKEKMRWQHKINELEEQLKRTEEINSQLIQNKAETNKKIKELEKTQKTLMKNNKKYQGKIKTVIAYETKHYEDKLKQSQDDLAAMKQCLEKISAECCRLKQRKLTADKEEELQRLRNLNVQYCKTIATYKQLVADKERKVEVLLRVINRTRKSHSFNWNELENHSTSDSVFSYSSQSFETLPHDQVSILKDQDLENSLRCRRLEYGNSLEKNYDDNIVIPFKICSLNESRNSVESGWEEERQKLWNLSLCPKCCVEKIDNSTCAPDDNFPEDSVENMEKLNVEELKSRLEFIQHKQTLNDRDRKICEIIANEMESFRQEKESYLKKMTEMERKLLETETQLECSEITIEEKSAECQSLKEIVDELSGQCKEVRGRLKAAEEREKVTSAKLKTAITNYESTMELMNTLQQRVTLQEREESALTIRMKWIETAQKLLARDSEANSKEESESLRQKVLPFLQAVVVQNQQQRNQLDAINLYNRHLECQMEVQIETINRLKEKLQRLNFNAKQHQQQQNFEIESQNHIEQQSLSTVDDNSTTADKEADNILDKVPLPEKSREPSALVNGNFL</sequence>
<dbReference type="AlphaFoldDB" id="A0A0V1AWI6"/>
<dbReference type="EMBL" id="JYDH01000179">
    <property type="protein sequence ID" value="KRY29140.1"/>
    <property type="molecule type" value="Genomic_DNA"/>
</dbReference>
<feature type="coiled-coil region" evidence="1">
    <location>
        <begin position="508"/>
        <end position="542"/>
    </location>
</feature>
<accession>A0A0V1AWI6</accession>